<evidence type="ECO:0000313" key="1">
    <source>
        <dbReference type="EMBL" id="KMM66378.1"/>
    </source>
</evidence>
<accession>A0A0J6F868</accession>
<protein>
    <submittedName>
        <fullName evidence="1">Uncharacterized protein</fullName>
    </submittedName>
</protein>
<dbReference type="AlphaFoldDB" id="A0A0J6F868"/>
<proteinExistence type="predicted"/>
<name>A0A0J6F868_COCPO</name>
<reference evidence="2" key="2">
    <citation type="journal article" date="2009" name="Genome Res.">
        <title>Comparative genomic analyses of the human fungal pathogens Coccidioides and their relatives.</title>
        <authorList>
            <person name="Sharpton T.J."/>
            <person name="Stajich J.E."/>
            <person name="Rounsley S.D."/>
            <person name="Gardner M.J."/>
            <person name="Wortman J.R."/>
            <person name="Jordar V.S."/>
            <person name="Maiti R."/>
            <person name="Kodira C.D."/>
            <person name="Neafsey D.E."/>
            <person name="Zeng Q."/>
            <person name="Hung C.-Y."/>
            <person name="McMahan C."/>
            <person name="Muszewska A."/>
            <person name="Grynberg M."/>
            <person name="Mandel M.A."/>
            <person name="Kellner E.M."/>
            <person name="Barker B.M."/>
            <person name="Galgiani J.N."/>
            <person name="Orbach M.J."/>
            <person name="Kirkland T.N."/>
            <person name="Cole G.T."/>
            <person name="Henn M.R."/>
            <person name="Birren B.W."/>
            <person name="Taylor J.W."/>
        </authorList>
    </citation>
    <scope>NUCLEOTIDE SEQUENCE [LARGE SCALE GENOMIC DNA]</scope>
    <source>
        <strain evidence="2">RMSCC 3488</strain>
    </source>
</reference>
<organism evidence="1 2">
    <name type="scientific">Coccidioides posadasii RMSCC 3488</name>
    <dbReference type="NCBI Taxonomy" id="454284"/>
    <lineage>
        <taxon>Eukaryota</taxon>
        <taxon>Fungi</taxon>
        <taxon>Dikarya</taxon>
        <taxon>Ascomycota</taxon>
        <taxon>Pezizomycotina</taxon>
        <taxon>Eurotiomycetes</taxon>
        <taxon>Eurotiomycetidae</taxon>
        <taxon>Onygenales</taxon>
        <taxon>Onygenaceae</taxon>
        <taxon>Coccidioides</taxon>
    </lineage>
</organism>
<dbReference type="EMBL" id="DS268109">
    <property type="protein sequence ID" value="KMM66378.1"/>
    <property type="molecule type" value="Genomic_DNA"/>
</dbReference>
<reference evidence="2" key="3">
    <citation type="journal article" date="2010" name="Genome Res.">
        <title>Population genomic sequencing of Coccidioides fungi reveals recent hybridization and transposon control.</title>
        <authorList>
            <person name="Neafsey D.E."/>
            <person name="Barker B.M."/>
            <person name="Sharpton T.J."/>
            <person name="Stajich J.E."/>
            <person name="Park D.J."/>
            <person name="Whiston E."/>
            <person name="Hung C.-Y."/>
            <person name="McMahan C."/>
            <person name="White J."/>
            <person name="Sykes S."/>
            <person name="Heiman D."/>
            <person name="Young S."/>
            <person name="Zeng Q."/>
            <person name="Abouelleil A."/>
            <person name="Aftuck L."/>
            <person name="Bessette D."/>
            <person name="Brown A."/>
            <person name="FitzGerald M."/>
            <person name="Lui A."/>
            <person name="Macdonald J.P."/>
            <person name="Priest M."/>
            <person name="Orbach M.J."/>
            <person name="Galgiani J.N."/>
            <person name="Kirkland T.N."/>
            <person name="Cole G.T."/>
            <person name="Birren B.W."/>
            <person name="Henn M.R."/>
            <person name="Taylor J.W."/>
            <person name="Rounsley S.D."/>
        </authorList>
    </citation>
    <scope>NUCLEOTIDE SEQUENCE [LARGE SCALE GENOMIC DNA]</scope>
    <source>
        <strain evidence="2">RMSCC 3488</strain>
    </source>
</reference>
<evidence type="ECO:0000313" key="2">
    <source>
        <dbReference type="Proteomes" id="UP000054567"/>
    </source>
</evidence>
<reference evidence="1 2" key="1">
    <citation type="submission" date="2007-06" db="EMBL/GenBank/DDBJ databases">
        <title>The Genome Sequence of Coccidioides posadasii RMSCC_3488.</title>
        <authorList>
            <consortium name="Coccidioides Genome Resources Consortium"/>
            <consortium name="The Broad Institute Genome Sequencing Platform"/>
            <person name="Henn M.R."/>
            <person name="Sykes S."/>
            <person name="Young S."/>
            <person name="Jaffe D."/>
            <person name="Berlin A."/>
            <person name="Alvarez P."/>
            <person name="Butler J."/>
            <person name="Gnerre S."/>
            <person name="Grabherr M."/>
            <person name="Mauceli E."/>
            <person name="Brockman W."/>
            <person name="Kodira C."/>
            <person name="Alvarado L."/>
            <person name="Zeng Q."/>
            <person name="Crawford M."/>
            <person name="Antoine C."/>
            <person name="Devon K."/>
            <person name="Galgiani J."/>
            <person name="Orsborn K."/>
            <person name="Lewis M.L."/>
            <person name="Nusbaum C."/>
            <person name="Galagan J."/>
            <person name="Birren B."/>
        </authorList>
    </citation>
    <scope>NUCLEOTIDE SEQUENCE [LARGE SCALE GENOMIC DNA]</scope>
    <source>
        <strain evidence="1 2">RMSCC 3488</strain>
    </source>
</reference>
<dbReference type="Proteomes" id="UP000054567">
    <property type="component" value="Unassembled WGS sequence"/>
</dbReference>
<sequence>MTVASDGGSDQEQRARDIIRLLSSDCWRVKSVTKTPPQNALGLRSVASSTLLFQSTGIQRSGTQSVQRDPRVNWKCRGVGERARKALRAAETWRNSKKGS</sequence>
<dbReference type="VEuPathDB" id="FungiDB:CPAG_02717"/>
<gene>
    <name evidence="1" type="ORF">CPAG_02717</name>
</gene>